<evidence type="ECO:0000256" key="2">
    <source>
        <dbReference type="ARBA" id="ARBA00022737"/>
    </source>
</evidence>
<dbReference type="AlphaFoldDB" id="M0ZSQ2"/>
<dbReference type="GO" id="GO:0003729">
    <property type="term" value="F:mRNA binding"/>
    <property type="evidence" value="ECO:0007669"/>
    <property type="project" value="UniProtKB-ARBA"/>
</dbReference>
<feature type="repeat" description="PPR" evidence="3">
    <location>
        <begin position="213"/>
        <end position="247"/>
    </location>
</feature>
<dbReference type="OMA" id="GVNRSWE"/>
<evidence type="ECO:0000256" key="1">
    <source>
        <dbReference type="ARBA" id="ARBA00007626"/>
    </source>
</evidence>
<dbReference type="Pfam" id="PF13041">
    <property type="entry name" value="PPR_2"/>
    <property type="match status" value="1"/>
</dbReference>
<feature type="repeat" description="PPR" evidence="3">
    <location>
        <begin position="353"/>
        <end position="387"/>
    </location>
</feature>
<reference evidence="4" key="2">
    <citation type="submission" date="2015-06" db="UniProtKB">
        <authorList>
            <consortium name="EnsemblPlants"/>
        </authorList>
    </citation>
    <scope>IDENTIFICATION</scope>
    <source>
        <strain evidence="4">DM1-3 516 R44</strain>
    </source>
</reference>
<evidence type="ECO:0000313" key="4">
    <source>
        <dbReference type="EnsemblPlants" id="PGSC0003DMT400007271"/>
    </source>
</evidence>
<accession>M0ZSQ2</accession>
<dbReference type="PaxDb" id="4113-PGSC0003DMT400007271"/>
<proteinExistence type="inferred from homology"/>
<feature type="repeat" description="PPR" evidence="3">
    <location>
        <begin position="144"/>
        <end position="178"/>
    </location>
</feature>
<keyword evidence="5" id="KW-1185">Reference proteome</keyword>
<dbReference type="InterPro" id="IPR011990">
    <property type="entry name" value="TPR-like_helical_dom_sf"/>
</dbReference>
<dbReference type="SMR" id="M0ZSQ2"/>
<dbReference type="GeneID" id="102581046"/>
<comment type="similarity">
    <text evidence="1">Belongs to the PPR family. P subfamily.</text>
</comment>
<evidence type="ECO:0000313" key="5">
    <source>
        <dbReference type="Proteomes" id="UP000011115"/>
    </source>
</evidence>
<dbReference type="KEGG" id="sot:102581046"/>
<dbReference type="Proteomes" id="UP000011115">
    <property type="component" value="Unassembled WGS sequence"/>
</dbReference>
<dbReference type="PANTHER" id="PTHR45717:SF5">
    <property type="entry name" value="PENTACOTRIPEPTIDE-REPEAT REGION OF PRORP DOMAIN-CONTAINING PROTEIN"/>
    <property type="match status" value="1"/>
</dbReference>
<dbReference type="Gramene" id="PGSC0003DMT400007271">
    <property type="protein sequence ID" value="PGSC0003DMT400007271"/>
    <property type="gene ID" value="PGSC0003DMG400002798"/>
</dbReference>
<dbReference type="SUPFAM" id="SSF48452">
    <property type="entry name" value="TPR-like"/>
    <property type="match status" value="1"/>
</dbReference>
<dbReference type="InterPro" id="IPR002885">
    <property type="entry name" value="PPR_rpt"/>
</dbReference>
<dbReference type="Pfam" id="PF13812">
    <property type="entry name" value="PPR_3"/>
    <property type="match status" value="1"/>
</dbReference>
<protein>
    <submittedName>
        <fullName evidence="4">Pentatricopeptide repeat-containing protein</fullName>
    </submittedName>
</protein>
<evidence type="ECO:0000256" key="3">
    <source>
        <dbReference type="PROSITE-ProRule" id="PRU00708"/>
    </source>
</evidence>
<dbReference type="InParanoid" id="M0ZSQ2"/>
<keyword evidence="2" id="KW-0677">Repeat</keyword>
<organism evidence="4 5">
    <name type="scientific">Solanum tuberosum</name>
    <name type="common">Potato</name>
    <dbReference type="NCBI Taxonomy" id="4113"/>
    <lineage>
        <taxon>Eukaryota</taxon>
        <taxon>Viridiplantae</taxon>
        <taxon>Streptophyta</taxon>
        <taxon>Embryophyta</taxon>
        <taxon>Tracheophyta</taxon>
        <taxon>Spermatophyta</taxon>
        <taxon>Magnoliopsida</taxon>
        <taxon>eudicotyledons</taxon>
        <taxon>Gunneridae</taxon>
        <taxon>Pentapetalae</taxon>
        <taxon>asterids</taxon>
        <taxon>lamiids</taxon>
        <taxon>Solanales</taxon>
        <taxon>Solanaceae</taxon>
        <taxon>Solanoideae</taxon>
        <taxon>Solaneae</taxon>
        <taxon>Solanum</taxon>
    </lineage>
</organism>
<dbReference type="eggNOG" id="KOG4197">
    <property type="taxonomic scope" value="Eukaryota"/>
</dbReference>
<reference evidence="5" key="1">
    <citation type="journal article" date="2011" name="Nature">
        <title>Genome sequence and analysis of the tuber crop potato.</title>
        <authorList>
            <consortium name="The Potato Genome Sequencing Consortium"/>
        </authorList>
    </citation>
    <scope>NUCLEOTIDE SEQUENCE [LARGE SCALE GENOMIC DNA]</scope>
    <source>
        <strain evidence="5">cv. DM1-3 516 R44</strain>
    </source>
</reference>
<sequence>MVSKAICLKLLRSTTYRRCFSTETAVAETVSTPSISQRKRISDGRRKLSDLINRADSESNFKDALNKLDNEGESIQKLDIIGCINNLRRTDRFDLALQLSEWMESSKIMISNGDRAIRIHLLANTKGTDSAEMYFDSLQESEKTSKTYGALLSSYCRQKMFDKVSKLFEKMKELNFTSTLNYNNVISLHLRNGQPEKVSALVQEMEQRNIAVDMFTYNQLMNSYALVKDIVSVEAVVEKMEKHQVKFDWLTYGNLAGIYINTGYLDKANDILQKMEKMKDMHDREAFHTLITLYQKTSNPSGVNRSWELLKSVFPTPSKFSYLIVLLALSKLGDSETLEKRFREWESGCKFYDIRVSNVMMESYLDRNMIEEANLLYQNVLKQGVEPNLRTYDAFTNFYIKNSQIDFALKYLEMGASKANPKKKVWFPKDESIKMFLAYFEDDNNDPVRVEKFCEIMKKINRLDSSVYDSLLRPNSAASEVEL</sequence>
<dbReference type="PROSITE" id="PS51375">
    <property type="entry name" value="PPR"/>
    <property type="match status" value="3"/>
</dbReference>
<dbReference type="OrthoDB" id="1717827at2759"/>
<dbReference type="NCBIfam" id="TIGR00756">
    <property type="entry name" value="PPR"/>
    <property type="match status" value="3"/>
</dbReference>
<dbReference type="PANTHER" id="PTHR45717">
    <property type="entry name" value="OS12G0527900 PROTEIN"/>
    <property type="match status" value="1"/>
</dbReference>
<dbReference type="HOGENOM" id="CLU_019802_2_1_1"/>
<name>M0ZSQ2_SOLTU</name>
<dbReference type="Gene3D" id="1.25.40.10">
    <property type="entry name" value="Tetratricopeptide repeat domain"/>
    <property type="match status" value="3"/>
</dbReference>
<dbReference type="GO" id="GO:0005739">
    <property type="term" value="C:mitochondrion"/>
    <property type="evidence" value="ECO:0000318"/>
    <property type="project" value="GO_Central"/>
</dbReference>
<gene>
    <name evidence="4" type="primary">LOC102581046</name>
</gene>
<dbReference type="Pfam" id="PF01535">
    <property type="entry name" value="PPR"/>
    <property type="match status" value="1"/>
</dbReference>
<dbReference type="RefSeq" id="XP_006344770.1">
    <property type="nucleotide sequence ID" value="XM_006344708.2"/>
</dbReference>
<dbReference type="EnsemblPlants" id="PGSC0003DMT400007271">
    <property type="protein sequence ID" value="PGSC0003DMT400007271"/>
    <property type="gene ID" value="PGSC0003DMG400002798"/>
</dbReference>